<evidence type="ECO:0000313" key="2">
    <source>
        <dbReference type="Proteomes" id="UP000054359"/>
    </source>
</evidence>
<dbReference type="OMA" id="DMAEMEY"/>
<name>A0A087TB63_STEMI</name>
<gene>
    <name evidence="1" type="ORF">X975_12309</name>
</gene>
<keyword evidence="2" id="KW-1185">Reference proteome</keyword>
<dbReference type="AlphaFoldDB" id="A0A087TB63"/>
<sequence>MDEANEFPYASRAILKDCYVDDIITGANRLQEAKELQIQLTSLQERAGMHKWCSNNTELLKNKESATQDYSFQVSDKPEVTKALGMSWITSTDCFSYDLKILDIEETVTKRNVLSAIARLVETLGYYEAGERPFNYPQSMCIISLIRQSWIKREPYQLKTFVANSVSVIRSLTAIHKWYHVSTDNNHLISRGAEPKDLLHNDLWWYGPTFLTEEKFLTKTCEVISSDMAEMEYVK</sequence>
<feature type="non-terminal residue" evidence="1">
    <location>
        <position position="235"/>
    </location>
</feature>
<evidence type="ECO:0000313" key="1">
    <source>
        <dbReference type="EMBL" id="KFM62352.1"/>
    </source>
</evidence>
<dbReference type="PANTHER" id="PTHR47331:SF1">
    <property type="entry name" value="GAG-LIKE PROTEIN"/>
    <property type="match status" value="1"/>
</dbReference>
<dbReference type="EMBL" id="KK114398">
    <property type="protein sequence ID" value="KFM62352.1"/>
    <property type="molecule type" value="Genomic_DNA"/>
</dbReference>
<reference evidence="1 2" key="1">
    <citation type="submission" date="2013-11" db="EMBL/GenBank/DDBJ databases">
        <title>Genome sequencing of Stegodyphus mimosarum.</title>
        <authorList>
            <person name="Bechsgaard J."/>
        </authorList>
    </citation>
    <scope>NUCLEOTIDE SEQUENCE [LARGE SCALE GENOMIC DNA]</scope>
</reference>
<protein>
    <submittedName>
        <fullName evidence="1">Uncharacterized protein</fullName>
    </submittedName>
</protein>
<organism evidence="1 2">
    <name type="scientific">Stegodyphus mimosarum</name>
    <name type="common">African social velvet spider</name>
    <dbReference type="NCBI Taxonomy" id="407821"/>
    <lineage>
        <taxon>Eukaryota</taxon>
        <taxon>Metazoa</taxon>
        <taxon>Ecdysozoa</taxon>
        <taxon>Arthropoda</taxon>
        <taxon>Chelicerata</taxon>
        <taxon>Arachnida</taxon>
        <taxon>Araneae</taxon>
        <taxon>Araneomorphae</taxon>
        <taxon>Entelegynae</taxon>
        <taxon>Eresoidea</taxon>
        <taxon>Eresidae</taxon>
        <taxon>Stegodyphus</taxon>
    </lineage>
</organism>
<dbReference type="Proteomes" id="UP000054359">
    <property type="component" value="Unassembled WGS sequence"/>
</dbReference>
<proteinExistence type="predicted"/>
<dbReference type="PANTHER" id="PTHR47331">
    <property type="entry name" value="PHD-TYPE DOMAIN-CONTAINING PROTEIN"/>
    <property type="match status" value="1"/>
</dbReference>
<dbReference type="OrthoDB" id="6435060at2759"/>
<accession>A0A087TB63</accession>